<dbReference type="EMBL" id="BLAH01000092">
    <property type="protein sequence ID" value="GES38237.1"/>
    <property type="molecule type" value="Genomic_DNA"/>
</dbReference>
<keyword evidence="1" id="KW-0812">Transmembrane</keyword>
<gene>
    <name evidence="4" type="ORF">OCS65_15845</name>
    <name evidence="3" type="ORF">RAJCM14343_3497</name>
</gene>
<protein>
    <submittedName>
        <fullName evidence="4">PH domain-containing protein</fullName>
    </submittedName>
    <submittedName>
        <fullName evidence="3">Possible conserved membrane protein</fullName>
    </submittedName>
</protein>
<feature type="transmembrane region" description="Helical" evidence="1">
    <location>
        <begin position="52"/>
        <end position="72"/>
    </location>
</feature>
<keyword evidence="1" id="KW-0472">Membrane</keyword>
<keyword evidence="1" id="KW-1133">Transmembrane helix</keyword>
<dbReference type="GeneID" id="83621920"/>
<dbReference type="Proteomes" id="UP000325466">
    <property type="component" value="Unassembled WGS sequence"/>
</dbReference>
<reference evidence="4" key="3">
    <citation type="submission" date="2022-09" db="EMBL/GenBank/DDBJ databases">
        <title>The genome sequence of Rhodococcus aetherivorans N1.</title>
        <authorList>
            <person name="Jiang W."/>
        </authorList>
    </citation>
    <scope>NUCLEOTIDE SEQUENCE</scope>
    <source>
        <strain evidence="4">N1</strain>
    </source>
</reference>
<dbReference type="Pfam" id="PF10756">
    <property type="entry name" value="bPH_6"/>
    <property type="match status" value="1"/>
</dbReference>
<evidence type="ECO:0000313" key="5">
    <source>
        <dbReference type="Proteomes" id="UP000325466"/>
    </source>
</evidence>
<evidence type="ECO:0000313" key="3">
    <source>
        <dbReference type="EMBL" id="GES38237.1"/>
    </source>
</evidence>
<evidence type="ECO:0000313" key="4">
    <source>
        <dbReference type="EMBL" id="UYF91992.1"/>
    </source>
</evidence>
<dbReference type="RefSeq" id="WP_029543619.1">
    <property type="nucleotide sequence ID" value="NZ_BAAAYP010000062.1"/>
</dbReference>
<evidence type="ECO:0000313" key="6">
    <source>
        <dbReference type="Proteomes" id="UP001163947"/>
    </source>
</evidence>
<dbReference type="Proteomes" id="UP001163947">
    <property type="component" value="Chromosome"/>
</dbReference>
<organism evidence="4 6">
    <name type="scientific">Rhodococcus aetherivorans</name>
    <dbReference type="NCBI Taxonomy" id="191292"/>
    <lineage>
        <taxon>Bacteria</taxon>
        <taxon>Bacillati</taxon>
        <taxon>Actinomycetota</taxon>
        <taxon>Actinomycetes</taxon>
        <taxon>Mycobacteriales</taxon>
        <taxon>Nocardiaceae</taxon>
        <taxon>Rhodococcus</taxon>
    </lineage>
</organism>
<dbReference type="AlphaFoldDB" id="A0A059MRG0"/>
<evidence type="ECO:0000256" key="1">
    <source>
        <dbReference type="SAM" id="Phobius"/>
    </source>
</evidence>
<feature type="domain" description="Low molecular weight protein antigen 6 PH" evidence="2">
    <location>
        <begin position="74"/>
        <end position="144"/>
    </location>
</feature>
<keyword evidence="5" id="KW-1185">Reference proteome</keyword>
<name>A0A059MRG0_9NOCA</name>
<reference evidence="3" key="2">
    <citation type="submission" date="2019-10" db="EMBL/GenBank/DDBJ databases">
        <title>Draft genome sequence of Rhodococcus aetherivorans JCM 14343.</title>
        <authorList>
            <person name="Inoue D."/>
            <person name="Nakazawa M."/>
            <person name="Yamamoto N."/>
            <person name="Sei K."/>
            <person name="Ike M."/>
        </authorList>
    </citation>
    <scope>NUCLEOTIDE SEQUENCE</scope>
    <source>
        <strain evidence="3">JCM 14343</strain>
    </source>
</reference>
<dbReference type="InterPro" id="IPR019692">
    <property type="entry name" value="CFP-6_PH"/>
</dbReference>
<dbReference type="EMBL" id="CP106982">
    <property type="protein sequence ID" value="UYF91992.1"/>
    <property type="molecule type" value="Genomic_DNA"/>
</dbReference>
<accession>A0A059MRG0</accession>
<feature type="transmembrane region" description="Helical" evidence="1">
    <location>
        <begin position="21"/>
        <end position="40"/>
    </location>
</feature>
<sequence>MTSAADTRWDLEVRSRKMSRWAIVAAIVLMLGHIGAALVLRAGGDTGVNLRVADQIAIVCVGVVVSGSVLLLTRPRLRAGASGVVVRNVLGEKAFGWDQVRGMTFPQGKPWPRLELPQDEYVPVVAVQARDGEYAVAALAAFRELEQRYGGGVGSAD</sequence>
<proteinExistence type="predicted"/>
<evidence type="ECO:0000259" key="2">
    <source>
        <dbReference type="Pfam" id="PF10756"/>
    </source>
</evidence>
<reference evidence="3 5" key="1">
    <citation type="journal article" date="2018" name="Biodegradation">
        <title>1,4-Dioxane degradation characteristics of Rhodococcus aetherivorans JCM 14343.</title>
        <authorList>
            <person name="Inoue D."/>
            <person name="Tsunoda T."/>
            <person name="Yamamoto N."/>
            <person name="Ike M."/>
            <person name="Sei K."/>
        </authorList>
    </citation>
    <scope>NUCLEOTIDE SEQUENCE [LARGE SCALE GENOMIC DNA]</scope>
    <source>
        <strain evidence="3 5">JCM 14343</strain>
    </source>
</reference>